<sequence>MKKSVVLDTNVLVAASRSRLGASFAVLRAMREGQLLVLASVPLMLEYEAVLSRPEQFLAPSVPQSNAG</sequence>
<feature type="domain" description="PIN" evidence="1">
    <location>
        <begin position="5"/>
        <end position="56"/>
    </location>
</feature>
<dbReference type="AlphaFoldDB" id="A0A1J5RX15"/>
<dbReference type="EMBL" id="MLJW01000195">
    <property type="protein sequence ID" value="OIQ94019.1"/>
    <property type="molecule type" value="Genomic_DNA"/>
</dbReference>
<proteinExistence type="predicted"/>
<protein>
    <recommendedName>
        <fullName evidence="1">PIN domain-containing protein</fullName>
    </recommendedName>
</protein>
<accession>A0A1J5RX15</accession>
<reference evidence="2" key="1">
    <citation type="submission" date="2016-10" db="EMBL/GenBank/DDBJ databases">
        <title>Sequence of Gallionella enrichment culture.</title>
        <authorList>
            <person name="Poehlein A."/>
            <person name="Muehling M."/>
            <person name="Daniel R."/>
        </authorList>
    </citation>
    <scope>NUCLEOTIDE SEQUENCE</scope>
</reference>
<evidence type="ECO:0000313" key="2">
    <source>
        <dbReference type="EMBL" id="OIQ94019.1"/>
    </source>
</evidence>
<dbReference type="Pfam" id="PF13470">
    <property type="entry name" value="PIN_3"/>
    <property type="match status" value="1"/>
</dbReference>
<name>A0A1J5RX15_9ZZZZ</name>
<comment type="caution">
    <text evidence="2">The sequence shown here is derived from an EMBL/GenBank/DDBJ whole genome shotgun (WGS) entry which is preliminary data.</text>
</comment>
<dbReference type="InterPro" id="IPR002716">
    <property type="entry name" value="PIN_dom"/>
</dbReference>
<gene>
    <name evidence="2" type="ORF">GALL_240250</name>
</gene>
<organism evidence="2">
    <name type="scientific">mine drainage metagenome</name>
    <dbReference type="NCBI Taxonomy" id="410659"/>
    <lineage>
        <taxon>unclassified sequences</taxon>
        <taxon>metagenomes</taxon>
        <taxon>ecological metagenomes</taxon>
    </lineage>
</organism>
<evidence type="ECO:0000259" key="1">
    <source>
        <dbReference type="Pfam" id="PF13470"/>
    </source>
</evidence>